<sequence length="157" mass="17214">MTQLFEGTETSPSVDKLVIGQLLFSMLLRLLDGLVEDLVGLVQNDSFLCQPARNVACASSHNQPPEAFSHFLTFMHSGVRLWAVTRETDEASSSSSSLVSLTKLLLGTALRPRIAAPPTALRPGVQVKSTYPKVSFLFSCVFFPPRLPRCFVPHLVI</sequence>
<dbReference type="AlphaFoldDB" id="A0A3P7M3U7"/>
<name>A0A3P7M3U7_DIBLA</name>
<gene>
    <name evidence="1" type="ORF">DILT_LOCUS12759</name>
</gene>
<keyword evidence="2" id="KW-1185">Reference proteome</keyword>
<dbReference type="EMBL" id="UYRU01067615">
    <property type="protein sequence ID" value="VDN16928.1"/>
    <property type="molecule type" value="Genomic_DNA"/>
</dbReference>
<evidence type="ECO:0000313" key="2">
    <source>
        <dbReference type="Proteomes" id="UP000281553"/>
    </source>
</evidence>
<evidence type="ECO:0000313" key="1">
    <source>
        <dbReference type="EMBL" id="VDN16928.1"/>
    </source>
</evidence>
<organism evidence="1 2">
    <name type="scientific">Dibothriocephalus latus</name>
    <name type="common">Fish tapeworm</name>
    <name type="synonym">Diphyllobothrium latum</name>
    <dbReference type="NCBI Taxonomy" id="60516"/>
    <lineage>
        <taxon>Eukaryota</taxon>
        <taxon>Metazoa</taxon>
        <taxon>Spiralia</taxon>
        <taxon>Lophotrochozoa</taxon>
        <taxon>Platyhelminthes</taxon>
        <taxon>Cestoda</taxon>
        <taxon>Eucestoda</taxon>
        <taxon>Diphyllobothriidea</taxon>
        <taxon>Diphyllobothriidae</taxon>
        <taxon>Dibothriocephalus</taxon>
    </lineage>
</organism>
<reference evidence="1 2" key="1">
    <citation type="submission" date="2018-11" db="EMBL/GenBank/DDBJ databases">
        <authorList>
            <consortium name="Pathogen Informatics"/>
        </authorList>
    </citation>
    <scope>NUCLEOTIDE SEQUENCE [LARGE SCALE GENOMIC DNA]</scope>
</reference>
<accession>A0A3P7M3U7</accession>
<proteinExistence type="predicted"/>
<dbReference type="Proteomes" id="UP000281553">
    <property type="component" value="Unassembled WGS sequence"/>
</dbReference>
<protein>
    <submittedName>
        <fullName evidence="1">Uncharacterized protein</fullName>
    </submittedName>
</protein>